<accession>A0A507DXC2</accession>
<dbReference type="InterPro" id="IPR045055">
    <property type="entry name" value="DNA2/NAM7-like"/>
</dbReference>
<gene>
    <name evidence="4" type="ORF">PhCBS80983_g04989</name>
</gene>
<dbReference type="GO" id="GO:0005829">
    <property type="term" value="C:cytosol"/>
    <property type="evidence" value="ECO:0007669"/>
    <property type="project" value="TreeGrafter"/>
</dbReference>
<feature type="region of interest" description="Disordered" evidence="1">
    <location>
        <begin position="1138"/>
        <end position="1173"/>
    </location>
</feature>
<dbReference type="STRING" id="109895.A0A507DXC2"/>
<dbReference type="SUPFAM" id="SSF52540">
    <property type="entry name" value="P-loop containing nucleoside triphosphate hydrolases"/>
    <property type="match status" value="1"/>
</dbReference>
<dbReference type="EMBL" id="QEAQ01000094">
    <property type="protein sequence ID" value="TPX55825.1"/>
    <property type="molecule type" value="Genomic_DNA"/>
</dbReference>
<comment type="caution">
    <text evidence="4">The sequence shown here is derived from an EMBL/GenBank/DDBJ whole genome shotgun (WGS) entry which is preliminary data.</text>
</comment>
<dbReference type="Pfam" id="PF13086">
    <property type="entry name" value="AAA_11"/>
    <property type="match status" value="2"/>
</dbReference>
<feature type="domain" description="DNA2/NAM7 helicase-like C-terminal" evidence="3">
    <location>
        <begin position="879"/>
        <end position="1070"/>
    </location>
</feature>
<dbReference type="GO" id="GO:0035194">
    <property type="term" value="P:regulatory ncRNA-mediated post-transcriptional gene silencing"/>
    <property type="evidence" value="ECO:0007669"/>
    <property type="project" value="TreeGrafter"/>
</dbReference>
<organism evidence="4 5">
    <name type="scientific">Powellomyces hirtus</name>
    <dbReference type="NCBI Taxonomy" id="109895"/>
    <lineage>
        <taxon>Eukaryota</taxon>
        <taxon>Fungi</taxon>
        <taxon>Fungi incertae sedis</taxon>
        <taxon>Chytridiomycota</taxon>
        <taxon>Chytridiomycota incertae sedis</taxon>
        <taxon>Chytridiomycetes</taxon>
        <taxon>Spizellomycetales</taxon>
        <taxon>Powellomycetaceae</taxon>
        <taxon>Powellomyces</taxon>
    </lineage>
</organism>
<feature type="compositionally biased region" description="Polar residues" evidence="1">
    <location>
        <begin position="69"/>
        <end position="84"/>
    </location>
</feature>
<reference evidence="4 5" key="1">
    <citation type="journal article" date="2019" name="Sci. Rep.">
        <title>Comparative genomics of chytrid fungi reveal insights into the obligate biotrophic and pathogenic lifestyle of Synchytrium endobioticum.</title>
        <authorList>
            <person name="van de Vossenberg B.T.L.H."/>
            <person name="Warris S."/>
            <person name="Nguyen H.D.T."/>
            <person name="van Gent-Pelzer M.P.E."/>
            <person name="Joly D.L."/>
            <person name="van de Geest H.C."/>
            <person name="Bonants P.J.M."/>
            <person name="Smith D.S."/>
            <person name="Levesque C.A."/>
            <person name="van der Lee T.A.J."/>
        </authorList>
    </citation>
    <scope>NUCLEOTIDE SEQUENCE [LARGE SCALE GENOMIC DNA]</scope>
    <source>
        <strain evidence="4 5">CBS 809.83</strain>
    </source>
</reference>
<dbReference type="InterPro" id="IPR047187">
    <property type="entry name" value="SF1_C_Upf1"/>
</dbReference>
<name>A0A507DXC2_9FUNG</name>
<evidence type="ECO:0000259" key="3">
    <source>
        <dbReference type="Pfam" id="PF13087"/>
    </source>
</evidence>
<dbReference type="GO" id="GO:0004386">
    <property type="term" value="F:helicase activity"/>
    <property type="evidence" value="ECO:0007669"/>
    <property type="project" value="InterPro"/>
</dbReference>
<feature type="compositionally biased region" description="Low complexity" evidence="1">
    <location>
        <begin position="93"/>
        <end position="104"/>
    </location>
</feature>
<dbReference type="InterPro" id="IPR041677">
    <property type="entry name" value="DNA2/NAM7_AAA_11"/>
</dbReference>
<keyword evidence="5" id="KW-1185">Reference proteome</keyword>
<feature type="region of interest" description="Disordered" evidence="1">
    <location>
        <begin position="32"/>
        <end position="145"/>
    </location>
</feature>
<evidence type="ECO:0000259" key="2">
    <source>
        <dbReference type="Pfam" id="PF13086"/>
    </source>
</evidence>
<feature type="compositionally biased region" description="Polar residues" evidence="1">
    <location>
        <begin position="1156"/>
        <end position="1173"/>
    </location>
</feature>
<feature type="compositionally biased region" description="Polar residues" evidence="1">
    <location>
        <begin position="114"/>
        <end position="124"/>
    </location>
</feature>
<dbReference type="PANTHER" id="PTHR10887:SF365">
    <property type="entry name" value="HELICASE WITH ZINC FINGER DOMAIN-RELATED"/>
    <property type="match status" value="1"/>
</dbReference>
<protein>
    <submittedName>
        <fullName evidence="4">Uncharacterized protein</fullName>
    </submittedName>
</protein>
<feature type="domain" description="DNA2/NAM7 helicase helicase" evidence="2">
    <location>
        <begin position="614"/>
        <end position="717"/>
    </location>
</feature>
<evidence type="ECO:0000313" key="5">
    <source>
        <dbReference type="Proteomes" id="UP000318582"/>
    </source>
</evidence>
<evidence type="ECO:0000313" key="4">
    <source>
        <dbReference type="EMBL" id="TPX55825.1"/>
    </source>
</evidence>
<dbReference type="Pfam" id="PF13087">
    <property type="entry name" value="AAA_12"/>
    <property type="match status" value="1"/>
</dbReference>
<dbReference type="InterPro" id="IPR041679">
    <property type="entry name" value="DNA2/NAM7-like_C"/>
</dbReference>
<dbReference type="CDD" id="cd18808">
    <property type="entry name" value="SF1_C_Upf1"/>
    <property type="match status" value="1"/>
</dbReference>
<dbReference type="PANTHER" id="PTHR10887">
    <property type="entry name" value="DNA2/NAM7 HELICASE FAMILY"/>
    <property type="match status" value="1"/>
</dbReference>
<dbReference type="AlphaFoldDB" id="A0A507DXC2"/>
<dbReference type="Gene3D" id="3.40.50.300">
    <property type="entry name" value="P-loop containing nucleotide triphosphate hydrolases"/>
    <property type="match status" value="2"/>
</dbReference>
<feature type="domain" description="DNA2/NAM7 helicase helicase" evidence="2">
    <location>
        <begin position="773"/>
        <end position="824"/>
    </location>
</feature>
<dbReference type="Proteomes" id="UP000318582">
    <property type="component" value="Unassembled WGS sequence"/>
</dbReference>
<evidence type="ECO:0000256" key="1">
    <source>
        <dbReference type="SAM" id="MobiDB-lite"/>
    </source>
</evidence>
<feature type="compositionally biased region" description="Low complexity" evidence="1">
    <location>
        <begin position="125"/>
        <end position="145"/>
    </location>
</feature>
<dbReference type="InterPro" id="IPR027417">
    <property type="entry name" value="P-loop_NTPase"/>
</dbReference>
<sequence length="1230" mass="134216">MLLGSANGTTPTPTLRKLPVVVLKTPDGHIINLNGKHLAQPPESHPAKPNTDPNEKGAPAHRQPESHAANVQGNALAQQNSHAQTLHDMDGPLLSTSTSNSTLTRTPFRKSAPDKSQATLPSQEASSATSATTPGPTTPSATQTPNLSAALASSRDAFLTLLGHLRMIGRAVGQTGIDATEEGKVILADLGTWMSFNRDAFADPSWLLSLSGSDPGQPLDFGPVNLLHARDDEVHRKGMALLNTSNEDFIIRDAVILPPHPDFTIHPGPHNHQLVKAMSGSYIPINAHVGQRNAAGRVDATLCVLLDKVSPPTAADAPTYHKRQPLLVMQSIKILYTDGMSLSALAAKFVPQRLQLAATSETPPDRIWESPPPPASNDRRFWLQNNHATISAERIDSLLEMPVVPDVGPMPKGASRLPLDRHTFSLHFNTSLRYEKSAIETIYRDCTLFDPVFTPYARGAPGEMPDPWGRSLWKLKVPGIAEGRPPLQRGNPVWVRMLVPMDLVNDVGEIVYDFWELRGHVAGLVRASGQVVLSLPMDLPDDLEKIVIFPVPPDHFSAHRKALLAVESSSASENEDMQGLRSFLFPRESDCNMLPPNVPLGPVTLTSKFLDPFLNLDQQMAVERGVRGDYGDVVFAINGGPGTGKTKTATEFVRQTIAMHPHARIIVAAPSNSACDTITRRLAKHVSRDEMVRINHPEHRLSDEVHPDIKDYCYTVKNDMYEIPPLDALLKKRIIVVTCNDAGYLLSLGLSNKDLRELCPADKAAPHSLYHWTHLVVDEAGQATEPETLLAMSLLVDSTPAITRQAKVVLCGDPNQLGPIIHSQPARARNLHTSLLERLTTTCAMYRPTTSGRLDLRIASTAADPRVIHQGLRVRPTCAPLTCNYRSHPTMLAVPSGLYYNDSLRPVAPAHVTDAVIRQGWSGLPNPNIPMTFIDVAGKNDAVAELYVGDGRTGWWNRKELNQVARAARRIVSEGIASIPEIGIMAATKEQVKRIRKVLRKWNLGDMNVGTVQDYQGQEYKVIILSCVRARGGDVLQEDMDHNVGVINHPKRFNVAVTRAQALLVVVGSAQTLVDHDEAWREFIGFLHRVGAVQASEPYLLPPQWVNTLLLHNCGHASSRSRALGYCGQGTVNHTAFAGSSSSSNSEHPALDLSQHPKQSGKNITTPLGPSQATCPITSVDTVTSATRFTSATQPRRLLLGNAAGPRHTDAAMRMIDMQLALEIVEYEQR</sequence>
<proteinExistence type="predicted"/>